<dbReference type="AlphaFoldDB" id="A0A084QZL0"/>
<evidence type="ECO:0000313" key="3">
    <source>
        <dbReference type="Proteomes" id="UP000028524"/>
    </source>
</evidence>
<feature type="transmembrane region" description="Helical" evidence="1">
    <location>
        <begin position="391"/>
        <end position="411"/>
    </location>
</feature>
<sequence>MANSTDQPFELSLLSCASTSKPLEANQDPIFTDLPWYPKWLELQIRSQPQRLLLALPNMKCDEELDWNTHFLPLWNQVRELVLAPGPKTIDGITDKLVKLDVVSVKDHYEAYQSAKELIFSLLGWQTMLYKPDLVSCTTGGFSILDEMNGYHGEARVCLNQSPLSSKQDLPGFLLGFGMMLPPRDYCAFDDADDEKQLFDKTKVIITKDLNAHVLTKVCGVRLQWVDSLSCHLELDRHSGTLFLYRYPSFCVSSLQARVTNERRKGAIHCCGVKRPGPVPWASEEDITELLREILLSYRLLFGQSRRSRSLFRRLRPFQRIPQEAHDQFLSLICNRKHFDCPITLIEREEYDLAGDFPHLRSRIVRLNNYASSKKPRSIRQLWRDKRDSTAWLAFWSVLFFGSVTILLGVIQTVFQIMQYALELQQAET</sequence>
<organism evidence="2 3">
    <name type="scientific">Stachybotrys chlorohalonatus (strain IBT 40285)</name>
    <dbReference type="NCBI Taxonomy" id="1283841"/>
    <lineage>
        <taxon>Eukaryota</taxon>
        <taxon>Fungi</taxon>
        <taxon>Dikarya</taxon>
        <taxon>Ascomycota</taxon>
        <taxon>Pezizomycotina</taxon>
        <taxon>Sordariomycetes</taxon>
        <taxon>Hypocreomycetidae</taxon>
        <taxon>Hypocreales</taxon>
        <taxon>Stachybotryaceae</taxon>
        <taxon>Stachybotrys</taxon>
    </lineage>
</organism>
<dbReference type="InParanoid" id="A0A084QZL0"/>
<keyword evidence="3" id="KW-1185">Reference proteome</keyword>
<dbReference type="OMA" id="QTMLYKP"/>
<gene>
    <name evidence="2" type="ORF">S40285_10663</name>
</gene>
<reference evidence="2 3" key="1">
    <citation type="journal article" date="2014" name="BMC Genomics">
        <title>Comparative genome sequencing reveals chemotype-specific gene clusters in the toxigenic black mold Stachybotrys.</title>
        <authorList>
            <person name="Semeiks J."/>
            <person name="Borek D."/>
            <person name="Otwinowski Z."/>
            <person name="Grishin N.V."/>
        </authorList>
    </citation>
    <scope>NUCLEOTIDE SEQUENCE [LARGE SCALE GENOMIC DNA]</scope>
    <source>
        <strain evidence="2 3">IBT 40285</strain>
    </source>
</reference>
<dbReference type="HOGENOM" id="CLU_054084_0_0_1"/>
<proteinExistence type="predicted"/>
<protein>
    <submittedName>
        <fullName evidence="2">Uncharacterized protein</fullName>
    </submittedName>
</protein>
<accession>A0A084QZL0</accession>
<dbReference type="OrthoDB" id="5428890at2759"/>
<keyword evidence="1" id="KW-1133">Transmembrane helix</keyword>
<dbReference type="Proteomes" id="UP000028524">
    <property type="component" value="Unassembled WGS sequence"/>
</dbReference>
<keyword evidence="1" id="KW-0812">Transmembrane</keyword>
<dbReference type="EMBL" id="KL659500">
    <property type="protein sequence ID" value="KFA69395.1"/>
    <property type="molecule type" value="Genomic_DNA"/>
</dbReference>
<keyword evidence="1" id="KW-0472">Membrane</keyword>
<evidence type="ECO:0000256" key="1">
    <source>
        <dbReference type="SAM" id="Phobius"/>
    </source>
</evidence>
<evidence type="ECO:0000313" key="2">
    <source>
        <dbReference type="EMBL" id="KFA69395.1"/>
    </source>
</evidence>
<name>A0A084QZL0_STAC4</name>